<dbReference type="Proteomes" id="UP000243106">
    <property type="component" value="Unassembled WGS sequence"/>
</dbReference>
<dbReference type="EMBL" id="FOXV01000009">
    <property type="protein sequence ID" value="SFQ55013.1"/>
    <property type="molecule type" value="Genomic_DNA"/>
</dbReference>
<dbReference type="Gene3D" id="2.60.120.1140">
    <property type="entry name" value="Protein of unknown function DUF192"/>
    <property type="match status" value="1"/>
</dbReference>
<sequence>MGKCRFVLSLVAASMLAGTAFAQECREDRISLRGEFGSASFRIDVADDAQERAQGLMNVAEMDRFEGMLFVYERPQQVAFWMRNTLIPLDMIFADAQGVVRKVHSNAIPHDETPIPGAPDTKYVLEINGGLAETLGIAPGTEMRHPAIAEAAWACRGA</sequence>
<dbReference type="STRING" id="93684.SAMN05421853_109127"/>
<feature type="signal peptide" evidence="1">
    <location>
        <begin position="1"/>
        <end position="22"/>
    </location>
</feature>
<evidence type="ECO:0000256" key="1">
    <source>
        <dbReference type="SAM" id="SignalP"/>
    </source>
</evidence>
<proteinExistence type="predicted"/>
<dbReference type="RefSeq" id="WP_425438946.1">
    <property type="nucleotide sequence ID" value="NZ_FOXV01000009.1"/>
</dbReference>
<dbReference type="Pfam" id="PF02643">
    <property type="entry name" value="DUF192"/>
    <property type="match status" value="1"/>
</dbReference>
<organism evidence="2 3">
    <name type="scientific">Roseivivax halotolerans</name>
    <dbReference type="NCBI Taxonomy" id="93684"/>
    <lineage>
        <taxon>Bacteria</taxon>
        <taxon>Pseudomonadati</taxon>
        <taxon>Pseudomonadota</taxon>
        <taxon>Alphaproteobacteria</taxon>
        <taxon>Rhodobacterales</taxon>
        <taxon>Roseobacteraceae</taxon>
        <taxon>Roseivivax</taxon>
    </lineage>
</organism>
<feature type="chain" id="PRO_5017189104" description="DUF192 domain-containing protein" evidence="1">
    <location>
        <begin position="23"/>
        <end position="158"/>
    </location>
</feature>
<dbReference type="InterPro" id="IPR038695">
    <property type="entry name" value="Saro_0823-like_sf"/>
</dbReference>
<name>A0A1I5ZF30_9RHOB</name>
<protein>
    <recommendedName>
        <fullName evidence="4">DUF192 domain-containing protein</fullName>
    </recommendedName>
</protein>
<gene>
    <name evidence="2" type="ORF">SAMN05421853_109127</name>
</gene>
<accession>A0A1I5ZF30</accession>
<dbReference type="PANTHER" id="PTHR37953">
    <property type="entry name" value="UPF0127 PROTEIN MJ1496"/>
    <property type="match status" value="1"/>
</dbReference>
<keyword evidence="3" id="KW-1185">Reference proteome</keyword>
<evidence type="ECO:0008006" key="4">
    <source>
        <dbReference type="Google" id="ProtNLM"/>
    </source>
</evidence>
<dbReference type="AlphaFoldDB" id="A0A1I5ZF30"/>
<evidence type="ECO:0000313" key="2">
    <source>
        <dbReference type="EMBL" id="SFQ55013.1"/>
    </source>
</evidence>
<keyword evidence="1" id="KW-0732">Signal</keyword>
<dbReference type="PANTHER" id="PTHR37953:SF1">
    <property type="entry name" value="UPF0127 PROTEIN MJ1496"/>
    <property type="match status" value="1"/>
</dbReference>
<reference evidence="3" key="1">
    <citation type="submission" date="2016-10" db="EMBL/GenBank/DDBJ databases">
        <authorList>
            <person name="Varghese N."/>
            <person name="Submissions S."/>
        </authorList>
    </citation>
    <scope>NUCLEOTIDE SEQUENCE [LARGE SCALE GENOMIC DNA]</scope>
    <source>
        <strain evidence="3">JCM 10271</strain>
    </source>
</reference>
<dbReference type="InterPro" id="IPR003795">
    <property type="entry name" value="DUF192"/>
</dbReference>
<evidence type="ECO:0000313" key="3">
    <source>
        <dbReference type="Proteomes" id="UP000243106"/>
    </source>
</evidence>